<dbReference type="GO" id="GO:0005737">
    <property type="term" value="C:cytoplasm"/>
    <property type="evidence" value="ECO:0007669"/>
    <property type="project" value="UniProtKB-SubCell"/>
</dbReference>
<dbReference type="SFLD" id="SFLDG01082">
    <property type="entry name" value="B12-binding_domain_containing"/>
    <property type="match status" value="1"/>
</dbReference>
<keyword evidence="2" id="KW-0408">Iron</keyword>
<evidence type="ECO:0000256" key="1">
    <source>
        <dbReference type="ARBA" id="ARBA00006100"/>
    </source>
</evidence>
<dbReference type="Gene3D" id="3.80.30.20">
    <property type="entry name" value="tm_1862 like domain"/>
    <property type="match status" value="1"/>
</dbReference>
<evidence type="ECO:0000256" key="2">
    <source>
        <dbReference type="RuleBase" id="RU364116"/>
    </source>
</evidence>
<keyword evidence="2" id="KW-0963">Cytoplasm</keyword>
<evidence type="ECO:0000259" key="3">
    <source>
        <dbReference type="PROSITE" id="PS51918"/>
    </source>
</evidence>
<dbReference type="InterPro" id="IPR006638">
    <property type="entry name" value="Elp3/MiaA/NifB-like_rSAM"/>
</dbReference>
<keyword evidence="2" id="KW-0949">S-adenosyl-L-methionine</keyword>
<dbReference type="InterPro" id="IPR004559">
    <property type="entry name" value="HemW-like"/>
</dbReference>
<dbReference type="CDD" id="cd01335">
    <property type="entry name" value="Radical_SAM"/>
    <property type="match status" value="1"/>
</dbReference>
<dbReference type="GO" id="GO:0004109">
    <property type="term" value="F:coproporphyrinogen oxidase activity"/>
    <property type="evidence" value="ECO:0007669"/>
    <property type="project" value="InterPro"/>
</dbReference>
<dbReference type="PROSITE" id="PS51918">
    <property type="entry name" value="RADICAL_SAM"/>
    <property type="match status" value="1"/>
</dbReference>
<gene>
    <name evidence="4" type="ORF">AT15_00960</name>
</gene>
<comment type="function">
    <text evidence="2">Probably acts as a heme chaperone, transferring heme to an unknown acceptor. Binds one molecule of heme per monomer, possibly covalently. Binds 1 [4Fe-4S] cluster. The cluster is coordinated with 3 cysteines and an exchangeable S-adenosyl-L-methionine.</text>
</comment>
<dbReference type="PANTHER" id="PTHR13932:SF5">
    <property type="entry name" value="RADICAL S-ADENOSYL METHIONINE DOMAIN-CONTAINING PROTEIN 1, MITOCHONDRIAL"/>
    <property type="match status" value="1"/>
</dbReference>
<dbReference type="SFLD" id="SFLDG01065">
    <property type="entry name" value="anaerobic_coproporphyrinogen-I"/>
    <property type="match status" value="1"/>
</dbReference>
<reference evidence="4 5" key="1">
    <citation type="submission" date="2014-02" db="EMBL/GenBank/DDBJ databases">
        <title>Kosmotoga genome sequencing.</title>
        <authorList>
            <person name="Pollo S.M."/>
            <person name="Charchuk R."/>
            <person name="Nesbo C.L."/>
        </authorList>
    </citation>
    <scope>NUCLEOTIDE SEQUENCE [LARGE SCALE GENOMIC DNA]</scope>
    <source>
        <strain evidence="4 5">S304</strain>
    </source>
</reference>
<dbReference type="SFLD" id="SFLDF00562">
    <property type="entry name" value="HemN-like__clustered_with_heat"/>
    <property type="match status" value="1"/>
</dbReference>
<keyword evidence="2" id="KW-0411">Iron-sulfur</keyword>
<dbReference type="Pfam" id="PF04055">
    <property type="entry name" value="Radical_SAM"/>
    <property type="match status" value="1"/>
</dbReference>
<evidence type="ECO:0000313" key="4">
    <source>
        <dbReference type="EMBL" id="OAA30116.1"/>
    </source>
</evidence>
<protein>
    <recommendedName>
        <fullName evidence="2">Heme chaperone HemW</fullName>
    </recommendedName>
</protein>
<accession>A0A176K137</accession>
<comment type="similarity">
    <text evidence="1">Belongs to the anaerobic coproporphyrinogen-III oxidase family. HemW subfamily.</text>
</comment>
<keyword evidence="2" id="KW-0479">Metal-binding</keyword>
<dbReference type="InterPro" id="IPR058240">
    <property type="entry name" value="rSAM_sf"/>
</dbReference>
<keyword evidence="5" id="KW-1185">Reference proteome</keyword>
<keyword evidence="2" id="KW-0143">Chaperone</keyword>
<evidence type="ECO:0000313" key="5">
    <source>
        <dbReference type="Proteomes" id="UP000077339"/>
    </source>
</evidence>
<organism evidence="4 5">
    <name type="scientific">Kosmotoga arenicorallina S304</name>
    <dbReference type="NCBI Taxonomy" id="1453497"/>
    <lineage>
        <taxon>Bacteria</taxon>
        <taxon>Thermotogati</taxon>
        <taxon>Thermotogota</taxon>
        <taxon>Thermotogae</taxon>
        <taxon>Kosmotogales</taxon>
        <taxon>Kosmotogaceae</taxon>
        <taxon>Kosmotoga</taxon>
    </lineage>
</organism>
<dbReference type="InterPro" id="IPR034505">
    <property type="entry name" value="Coproporphyrinogen-III_oxidase"/>
</dbReference>
<dbReference type="GO" id="GO:0046872">
    <property type="term" value="F:metal ion binding"/>
    <property type="evidence" value="ECO:0007669"/>
    <property type="project" value="UniProtKB-UniRule"/>
</dbReference>
<dbReference type="InterPro" id="IPR007197">
    <property type="entry name" value="rSAM"/>
</dbReference>
<dbReference type="GO" id="GO:0006779">
    <property type="term" value="P:porphyrin-containing compound biosynthetic process"/>
    <property type="evidence" value="ECO:0007669"/>
    <property type="project" value="InterPro"/>
</dbReference>
<sequence length="382" mass="44194">MMKAGVYVHLPFCKRLCHYCDFAKIKEDHELIERYQRLLLKEMELWFKNNPLIKVETLYFGGGSPSIYPLNYLQQLIDRLKGLTDFAPEEITLEANPWELDADKLKSWYRLGINRLSVGVQSASADILKNVGRESPSDLLKRLKAARSIFEILNLDFILGLPGESEKNLEENIGLIKELFPRHISYYFLDTDHDTPLMKNVRSGKIELPDVEMVEQLYDRVKLTLSALGYIRYEISSWQRDGMCCKHNMNYWKNGNYVGFGISAGGHVERNRYVNTENFKDYEDALSKGLLPRVYSVTNDDLQEDIETLFMSLRLVEGFSLENLSNSKYRFALVEALTEKLSDFAIIRNGRIRLNENGLDNSRLVFERILDIKEGIVDVFGT</sequence>
<comment type="caution">
    <text evidence="4">The sequence shown here is derived from an EMBL/GenBank/DDBJ whole genome shotgun (WGS) entry which is preliminary data.</text>
</comment>
<dbReference type="Proteomes" id="UP000077339">
    <property type="component" value="Unassembled WGS sequence"/>
</dbReference>
<dbReference type="InterPro" id="IPR023404">
    <property type="entry name" value="rSAM_horseshoe"/>
</dbReference>
<comment type="subcellular location">
    <subcellularLocation>
        <location evidence="2">Cytoplasm</location>
    </subcellularLocation>
</comment>
<dbReference type="STRING" id="1453497.AT15_00960"/>
<feature type="domain" description="Radical SAM core" evidence="3">
    <location>
        <begin position="1"/>
        <end position="234"/>
    </location>
</feature>
<dbReference type="SUPFAM" id="SSF102114">
    <property type="entry name" value="Radical SAM enzymes"/>
    <property type="match status" value="1"/>
</dbReference>
<proteinExistence type="inferred from homology"/>
<dbReference type="GO" id="GO:0051539">
    <property type="term" value="F:4 iron, 4 sulfur cluster binding"/>
    <property type="evidence" value="ECO:0007669"/>
    <property type="project" value="UniProtKB-UniRule"/>
</dbReference>
<dbReference type="NCBIfam" id="TIGR00539">
    <property type="entry name" value="hemN_rel"/>
    <property type="match status" value="1"/>
</dbReference>
<dbReference type="PANTHER" id="PTHR13932">
    <property type="entry name" value="COPROPORPHYRINIGEN III OXIDASE"/>
    <property type="match status" value="1"/>
</dbReference>
<name>A0A176K137_9BACT</name>
<keyword evidence="2" id="KW-0004">4Fe-4S</keyword>
<dbReference type="SFLD" id="SFLDS00029">
    <property type="entry name" value="Radical_SAM"/>
    <property type="match status" value="1"/>
</dbReference>
<keyword evidence="2" id="KW-0349">Heme</keyword>
<dbReference type="PATRIC" id="fig|1453497.3.peg.202"/>
<dbReference type="AlphaFoldDB" id="A0A176K137"/>
<dbReference type="EMBL" id="JFHK01000015">
    <property type="protein sequence ID" value="OAA30116.1"/>
    <property type="molecule type" value="Genomic_DNA"/>
</dbReference>
<dbReference type="SMART" id="SM00729">
    <property type="entry name" value="Elp3"/>
    <property type="match status" value="1"/>
</dbReference>